<dbReference type="EMBL" id="VUYU01000014">
    <property type="protein sequence ID" value="NHZ35872.1"/>
    <property type="molecule type" value="Genomic_DNA"/>
</dbReference>
<reference evidence="3 4" key="1">
    <citation type="submission" date="2019-09" db="EMBL/GenBank/DDBJ databases">
        <title>Taxonomy of Antarctic Massilia spp.: description of Massilia rubra sp. nov., Massilia aquatica sp. nov., Massilia mucilaginosa sp. nov., Massilia frigida sp. nov. isolated from streams, lakes and regoliths.</title>
        <authorList>
            <person name="Holochova P."/>
            <person name="Sedlacek I."/>
            <person name="Kralova S."/>
            <person name="Maslanova I."/>
            <person name="Busse H.-J."/>
            <person name="Stankova E."/>
            <person name="Vrbovska V."/>
            <person name="Kovarovic V."/>
            <person name="Bartak M."/>
            <person name="Svec P."/>
            <person name="Pantucek R."/>
        </authorList>
    </citation>
    <scope>NUCLEOTIDE SEQUENCE [LARGE SCALE GENOMIC DNA]</scope>
    <source>
        <strain evidence="3 4">CCM 8692</strain>
    </source>
</reference>
<dbReference type="Pfam" id="PF13511">
    <property type="entry name" value="DUF4124"/>
    <property type="match status" value="1"/>
</dbReference>
<accession>A0ABX0LVH2</accession>
<feature type="signal peptide" evidence="1">
    <location>
        <begin position="1"/>
        <end position="33"/>
    </location>
</feature>
<comment type="caution">
    <text evidence="3">The sequence shown here is derived from an EMBL/GenBank/DDBJ whole genome shotgun (WGS) entry which is preliminary data.</text>
</comment>
<evidence type="ECO:0000256" key="1">
    <source>
        <dbReference type="SAM" id="SignalP"/>
    </source>
</evidence>
<sequence>MDSFANRSTTMIHRALTRSMFFAGLMLSSAVFADAEIVKCIDSGGKVTLTDARCPAAEQTVAVVAGSAGPAAPEAEEDNDMALVSDEAADTPAAVSAPTIERYNSAAAWTKRELPGVRKFAAGALARDVATLKAARHSLMLQDSAAQSARSQRIASLQ</sequence>
<dbReference type="InterPro" id="IPR025392">
    <property type="entry name" value="DUF4124"/>
</dbReference>
<proteinExistence type="predicted"/>
<name>A0ABX0LVH2_9BURK</name>
<feature type="domain" description="DUF4124" evidence="2">
    <location>
        <begin position="25"/>
        <end position="76"/>
    </location>
</feature>
<evidence type="ECO:0000313" key="4">
    <source>
        <dbReference type="Proteomes" id="UP000785613"/>
    </source>
</evidence>
<evidence type="ECO:0000313" key="3">
    <source>
        <dbReference type="EMBL" id="NHZ35872.1"/>
    </source>
</evidence>
<keyword evidence="1" id="KW-0732">Signal</keyword>
<feature type="chain" id="PRO_5046442689" evidence="1">
    <location>
        <begin position="34"/>
        <end position="158"/>
    </location>
</feature>
<protein>
    <submittedName>
        <fullName evidence="3">DUF4124 domain-containing protein</fullName>
    </submittedName>
</protein>
<gene>
    <name evidence="3" type="ORF">F0185_20105</name>
</gene>
<organism evidence="3 4">
    <name type="scientific">Massilia rubra</name>
    <dbReference type="NCBI Taxonomy" id="2607910"/>
    <lineage>
        <taxon>Bacteria</taxon>
        <taxon>Pseudomonadati</taxon>
        <taxon>Pseudomonadota</taxon>
        <taxon>Betaproteobacteria</taxon>
        <taxon>Burkholderiales</taxon>
        <taxon>Oxalobacteraceae</taxon>
        <taxon>Telluria group</taxon>
        <taxon>Massilia</taxon>
    </lineage>
</organism>
<evidence type="ECO:0000259" key="2">
    <source>
        <dbReference type="Pfam" id="PF13511"/>
    </source>
</evidence>
<keyword evidence="4" id="KW-1185">Reference proteome</keyword>
<dbReference type="Proteomes" id="UP000785613">
    <property type="component" value="Unassembled WGS sequence"/>
</dbReference>